<dbReference type="PATRIC" id="fig|743966.3.peg.357"/>
<dbReference type="EMBL" id="CP007154">
    <property type="protein sequence ID" value="AHH45363.1"/>
    <property type="molecule type" value="Genomic_DNA"/>
</dbReference>
<organism evidence="2 3">
    <name type="scientific">Mesomycoplasma bovoculi M165/69</name>
    <dbReference type="NCBI Taxonomy" id="743966"/>
    <lineage>
        <taxon>Bacteria</taxon>
        <taxon>Bacillati</taxon>
        <taxon>Mycoplasmatota</taxon>
        <taxon>Mycoplasmoidales</taxon>
        <taxon>Metamycoplasmataceae</taxon>
        <taxon>Mesomycoplasma</taxon>
    </lineage>
</organism>
<dbReference type="eggNOG" id="ENOG5031ZAS">
    <property type="taxonomic scope" value="Bacteria"/>
</dbReference>
<gene>
    <name evidence="2" type="primary">vpbC</name>
    <name evidence="2" type="ORF">MYB_01770</name>
</gene>
<keyword evidence="3" id="KW-1185">Reference proteome</keyword>
<evidence type="ECO:0000256" key="1">
    <source>
        <dbReference type="SAM" id="MobiDB-lite"/>
    </source>
</evidence>
<dbReference type="Proteomes" id="UP000019229">
    <property type="component" value="Chromosome"/>
</dbReference>
<feature type="compositionally biased region" description="Basic and acidic residues" evidence="1">
    <location>
        <begin position="119"/>
        <end position="142"/>
    </location>
</feature>
<reference evidence="2 3" key="1">
    <citation type="journal article" date="2014" name="Genome Announc.">
        <title>Complete Genome Sequence of Mycoplasma bovoculi Strain M165/69T (ATCC 29104).</title>
        <authorList>
            <person name="Calcutt M.J."/>
            <person name="Foecking M.F."/>
        </authorList>
    </citation>
    <scope>NUCLEOTIDE SEQUENCE [LARGE SCALE GENOMIC DNA]</scope>
    <source>
        <strain evidence="2">M165/69</strain>
    </source>
</reference>
<evidence type="ECO:0000313" key="2">
    <source>
        <dbReference type="EMBL" id="AHH45363.1"/>
    </source>
</evidence>
<dbReference type="HOGENOM" id="CLU_865492_0_0_14"/>
<sequence length="343" mass="38060">MTKKSILIIAGSTVLAGSVITGIAVPLSQKANQSTPEQKQEQQQDDSKKTGENSEQVETNKQQDDSQKDNQSTPEQKQEQEKIPALTEEKQQNGAEAGSGEKTEENSAQAESTKPQVDSQKDSDTQKQQDEVEAGSGEKAEENSTQVESTKPQVDSQKDSTKEEQQNGVESASGEDNKAAQPMESQVDSQNNGTEKQQNNGEVGEKVENSSDVESSEQKGTELQSQLTPVNLLFRDGYFFLRLRTSKTTFDKIKKDRLEFTLDKGNREYDELASEITQSNHTAYYLNYLDQGNDNVSFEITSEQRYGSDPNEKGTYKVTKVWLSKDSSKKNLLKTNSNTAKVE</sequence>
<proteinExistence type="predicted"/>
<dbReference type="OrthoDB" id="403582at2"/>
<protein>
    <submittedName>
        <fullName evidence="2">Putative phase variable surface protein VpbC</fullName>
    </submittedName>
</protein>
<feature type="compositionally biased region" description="Basic and acidic residues" evidence="1">
    <location>
        <begin position="76"/>
        <end position="91"/>
    </location>
</feature>
<feature type="compositionally biased region" description="Polar residues" evidence="1">
    <location>
        <begin position="143"/>
        <end position="155"/>
    </location>
</feature>
<dbReference type="AlphaFoldDB" id="W5V0R2"/>
<accession>W5V0R2</accession>
<feature type="compositionally biased region" description="Polar residues" evidence="1">
    <location>
        <begin position="183"/>
        <end position="201"/>
    </location>
</feature>
<dbReference type="KEGG" id="mbc:MYB_01770"/>
<feature type="compositionally biased region" description="Basic and acidic residues" evidence="1">
    <location>
        <begin position="38"/>
        <end position="52"/>
    </location>
</feature>
<feature type="compositionally biased region" description="Polar residues" evidence="1">
    <location>
        <begin position="106"/>
        <end position="117"/>
    </location>
</feature>
<feature type="compositionally biased region" description="Basic and acidic residues" evidence="1">
    <location>
        <begin position="156"/>
        <end position="165"/>
    </location>
</feature>
<name>W5V0R2_9BACT</name>
<evidence type="ECO:0000313" key="3">
    <source>
        <dbReference type="Proteomes" id="UP000019229"/>
    </source>
</evidence>
<feature type="region of interest" description="Disordered" evidence="1">
    <location>
        <begin position="28"/>
        <end position="224"/>
    </location>
</feature>
<dbReference type="RefSeq" id="WP_022935701.1">
    <property type="nucleotide sequence ID" value="NZ_CP007154.1"/>
</dbReference>